<keyword evidence="3" id="KW-1185">Reference proteome</keyword>
<accession>A0ABQ5GVX8</accession>
<evidence type="ECO:0000313" key="2">
    <source>
        <dbReference type="EMBL" id="GJT79806.1"/>
    </source>
</evidence>
<sequence>MVGLSRYYTLDEETYPRFLHKNGEEQNKDETRLLDTTIGRTILLLPVAPDRAESKLEATVERLFDEGGSGNQTEQGDSTGGEKDAHIQPVIKTADNVVEDVASVRPRRQGKRKSVTPRQRRKLKNAT</sequence>
<dbReference type="EMBL" id="BQNB010018932">
    <property type="protein sequence ID" value="GJT79806.1"/>
    <property type="molecule type" value="Genomic_DNA"/>
</dbReference>
<dbReference type="Proteomes" id="UP001151760">
    <property type="component" value="Unassembled WGS sequence"/>
</dbReference>
<reference evidence="2" key="2">
    <citation type="submission" date="2022-01" db="EMBL/GenBank/DDBJ databases">
        <authorList>
            <person name="Yamashiro T."/>
            <person name="Shiraishi A."/>
            <person name="Satake H."/>
            <person name="Nakayama K."/>
        </authorList>
    </citation>
    <scope>NUCLEOTIDE SEQUENCE</scope>
</reference>
<proteinExistence type="predicted"/>
<evidence type="ECO:0000313" key="3">
    <source>
        <dbReference type="Proteomes" id="UP001151760"/>
    </source>
</evidence>
<gene>
    <name evidence="2" type="ORF">Tco_1054148</name>
</gene>
<reference evidence="2" key="1">
    <citation type="journal article" date="2022" name="Int. J. Mol. Sci.">
        <title>Draft Genome of Tanacetum Coccineum: Genomic Comparison of Closely Related Tanacetum-Family Plants.</title>
        <authorList>
            <person name="Yamashiro T."/>
            <person name="Shiraishi A."/>
            <person name="Nakayama K."/>
            <person name="Satake H."/>
        </authorList>
    </citation>
    <scope>NUCLEOTIDE SEQUENCE</scope>
</reference>
<feature type="compositionally biased region" description="Basic residues" evidence="1">
    <location>
        <begin position="105"/>
        <end position="127"/>
    </location>
</feature>
<organism evidence="2 3">
    <name type="scientific">Tanacetum coccineum</name>
    <dbReference type="NCBI Taxonomy" id="301880"/>
    <lineage>
        <taxon>Eukaryota</taxon>
        <taxon>Viridiplantae</taxon>
        <taxon>Streptophyta</taxon>
        <taxon>Embryophyta</taxon>
        <taxon>Tracheophyta</taxon>
        <taxon>Spermatophyta</taxon>
        <taxon>Magnoliopsida</taxon>
        <taxon>eudicotyledons</taxon>
        <taxon>Gunneridae</taxon>
        <taxon>Pentapetalae</taxon>
        <taxon>asterids</taxon>
        <taxon>campanulids</taxon>
        <taxon>Asterales</taxon>
        <taxon>Asteraceae</taxon>
        <taxon>Asteroideae</taxon>
        <taxon>Anthemideae</taxon>
        <taxon>Anthemidinae</taxon>
        <taxon>Tanacetum</taxon>
    </lineage>
</organism>
<name>A0ABQ5GVX8_9ASTR</name>
<protein>
    <submittedName>
        <fullName evidence="2">Uncharacterized protein</fullName>
    </submittedName>
</protein>
<evidence type="ECO:0000256" key="1">
    <source>
        <dbReference type="SAM" id="MobiDB-lite"/>
    </source>
</evidence>
<comment type="caution">
    <text evidence="2">The sequence shown here is derived from an EMBL/GenBank/DDBJ whole genome shotgun (WGS) entry which is preliminary data.</text>
</comment>
<feature type="region of interest" description="Disordered" evidence="1">
    <location>
        <begin position="62"/>
        <end position="127"/>
    </location>
</feature>